<dbReference type="CDD" id="cd05289">
    <property type="entry name" value="MDR_like_2"/>
    <property type="match status" value="1"/>
</dbReference>
<dbReference type="PANTHER" id="PTHR11695">
    <property type="entry name" value="ALCOHOL DEHYDROGENASE RELATED"/>
    <property type="match status" value="1"/>
</dbReference>
<dbReference type="RefSeq" id="XP_030988961.1">
    <property type="nucleotide sequence ID" value="XM_031133507.1"/>
</dbReference>
<dbReference type="EMBL" id="SKBQ01000092">
    <property type="protein sequence ID" value="TPX07250.1"/>
    <property type="molecule type" value="Genomic_DNA"/>
</dbReference>
<dbReference type="Pfam" id="PF08240">
    <property type="entry name" value="ADH_N"/>
    <property type="match status" value="1"/>
</dbReference>
<feature type="domain" description="Enoyl reductase (ER)" evidence="1">
    <location>
        <begin position="19"/>
        <end position="372"/>
    </location>
</feature>
<evidence type="ECO:0000313" key="3">
    <source>
        <dbReference type="Proteomes" id="UP000319257"/>
    </source>
</evidence>
<dbReference type="InterPro" id="IPR050700">
    <property type="entry name" value="YIM1/Zinc_Alcohol_DH_Fams"/>
</dbReference>
<accession>A0A507ASQ7</accession>
<dbReference type="Gene3D" id="3.90.180.10">
    <property type="entry name" value="Medium-chain alcohol dehydrogenases, catalytic domain"/>
    <property type="match status" value="1"/>
</dbReference>
<dbReference type="SUPFAM" id="SSF50129">
    <property type="entry name" value="GroES-like"/>
    <property type="match status" value="1"/>
</dbReference>
<reference evidence="2 3" key="1">
    <citation type="submission" date="2019-06" db="EMBL/GenBank/DDBJ databases">
        <title>Draft genome sequence of the filamentous fungus Phialemoniopsis curvata isolated from diesel fuel.</title>
        <authorList>
            <person name="Varaljay V.A."/>
            <person name="Lyon W.J."/>
            <person name="Crouch A.L."/>
            <person name="Drake C.E."/>
            <person name="Hollomon J.M."/>
            <person name="Nadeau L.J."/>
            <person name="Nunn H.S."/>
            <person name="Stevenson B.S."/>
            <person name="Bojanowski C.L."/>
            <person name="Crookes-Goodson W.J."/>
        </authorList>
    </citation>
    <scope>NUCLEOTIDE SEQUENCE [LARGE SCALE GENOMIC DNA]</scope>
    <source>
        <strain evidence="2 3">D216</strain>
    </source>
</reference>
<dbReference type="Pfam" id="PF13602">
    <property type="entry name" value="ADH_zinc_N_2"/>
    <property type="match status" value="1"/>
</dbReference>
<name>A0A507ASQ7_9PEZI</name>
<dbReference type="SMART" id="SM00829">
    <property type="entry name" value="PKS_ER"/>
    <property type="match status" value="1"/>
</dbReference>
<dbReference type="InterPro" id="IPR020843">
    <property type="entry name" value="ER"/>
</dbReference>
<keyword evidence="3" id="KW-1185">Reference proteome</keyword>
<proteinExistence type="predicted"/>
<gene>
    <name evidence="2" type="ORF">E0L32_010844</name>
</gene>
<dbReference type="STRING" id="1093900.A0A507ASQ7"/>
<sequence length="375" mass="39957">MASSIPKTMKALVAPRYCKPKDYEIREIPTPTIENPDDVLIKVHAAGIQAGDTQMAGGMAKLLGKLDFPIKMAIEGSGVVQAVGSAVTTLKPGDAVYGAVFKRPIIPLKQVGFAAEYVVAAEQFLVPKPPGLSFDEAAGLMGNAVTAYQNLRRALELAGVEDTSMAGPLLRGKKVFMPAALSGTGNIGAQMIKRTFKADRLVSTVSTAKLPLVDRLLPGVCDKVIDYTKEDVVREAGGAGAFDVVYNTQWDLPAAVPLANPRTGVIVSIASAPSPALFREVLGPANTPFWVAWVLGAAQWYYAWLLRGTAVRYEFLSGDMGRREDVEAVAAVAARGDVRPVVRTVRMADIDEVRAHCELTRVSKGGVGKLVIQVV</sequence>
<dbReference type="OrthoDB" id="9992527at2759"/>
<dbReference type="Gene3D" id="3.40.50.720">
    <property type="entry name" value="NAD(P)-binding Rossmann-like Domain"/>
    <property type="match status" value="1"/>
</dbReference>
<dbReference type="AlphaFoldDB" id="A0A507ASQ7"/>
<evidence type="ECO:0000259" key="1">
    <source>
        <dbReference type="SMART" id="SM00829"/>
    </source>
</evidence>
<dbReference type="PANTHER" id="PTHR11695:SF294">
    <property type="entry name" value="RETICULON-4-INTERACTING PROTEIN 1, MITOCHONDRIAL"/>
    <property type="match status" value="1"/>
</dbReference>
<organism evidence="2 3">
    <name type="scientific">Thyridium curvatum</name>
    <dbReference type="NCBI Taxonomy" id="1093900"/>
    <lineage>
        <taxon>Eukaryota</taxon>
        <taxon>Fungi</taxon>
        <taxon>Dikarya</taxon>
        <taxon>Ascomycota</taxon>
        <taxon>Pezizomycotina</taxon>
        <taxon>Sordariomycetes</taxon>
        <taxon>Sordariomycetidae</taxon>
        <taxon>Thyridiales</taxon>
        <taxon>Thyridiaceae</taxon>
        <taxon>Thyridium</taxon>
    </lineage>
</organism>
<comment type="caution">
    <text evidence="2">The sequence shown here is derived from an EMBL/GenBank/DDBJ whole genome shotgun (WGS) entry which is preliminary data.</text>
</comment>
<dbReference type="InterPro" id="IPR013154">
    <property type="entry name" value="ADH-like_N"/>
</dbReference>
<evidence type="ECO:0000313" key="2">
    <source>
        <dbReference type="EMBL" id="TPX07250.1"/>
    </source>
</evidence>
<dbReference type="InParanoid" id="A0A507ASQ7"/>
<dbReference type="SUPFAM" id="SSF51735">
    <property type="entry name" value="NAD(P)-binding Rossmann-fold domains"/>
    <property type="match status" value="1"/>
</dbReference>
<dbReference type="GeneID" id="41978291"/>
<dbReference type="GO" id="GO:0016491">
    <property type="term" value="F:oxidoreductase activity"/>
    <property type="evidence" value="ECO:0007669"/>
    <property type="project" value="InterPro"/>
</dbReference>
<protein>
    <recommendedName>
        <fullName evidence="1">Enoyl reductase (ER) domain-containing protein</fullName>
    </recommendedName>
</protein>
<dbReference type="InterPro" id="IPR011032">
    <property type="entry name" value="GroES-like_sf"/>
</dbReference>
<dbReference type="Proteomes" id="UP000319257">
    <property type="component" value="Unassembled WGS sequence"/>
</dbReference>
<dbReference type="InterPro" id="IPR036291">
    <property type="entry name" value="NAD(P)-bd_dom_sf"/>
</dbReference>